<dbReference type="RefSeq" id="WP_307213453.1">
    <property type="nucleotide sequence ID" value="NZ_JAUSTI010000002.1"/>
</dbReference>
<accession>A0ABT9W819</accession>
<evidence type="ECO:0000256" key="5">
    <source>
        <dbReference type="ARBA" id="ARBA00022989"/>
    </source>
</evidence>
<dbReference type="EMBL" id="JAUSTI010000002">
    <property type="protein sequence ID" value="MDQ0169401.1"/>
    <property type="molecule type" value="Genomic_DNA"/>
</dbReference>
<dbReference type="Pfam" id="PF00005">
    <property type="entry name" value="ABC_tran"/>
    <property type="match status" value="1"/>
</dbReference>
<feature type="domain" description="ABC transmembrane type-1" evidence="10">
    <location>
        <begin position="45"/>
        <end position="321"/>
    </location>
</feature>
<keyword evidence="6 8" id="KW-0472">Membrane</keyword>
<evidence type="ECO:0000256" key="1">
    <source>
        <dbReference type="ARBA" id="ARBA00004651"/>
    </source>
</evidence>
<dbReference type="PANTHER" id="PTHR43394">
    <property type="entry name" value="ATP-DEPENDENT PERMEASE MDL1, MITOCHONDRIAL"/>
    <property type="match status" value="1"/>
</dbReference>
<name>A0ABT9W819_9BACL</name>
<feature type="transmembrane region" description="Helical" evidence="8">
    <location>
        <begin position="42"/>
        <end position="66"/>
    </location>
</feature>
<dbReference type="PROSITE" id="PS50929">
    <property type="entry name" value="ABC_TM1F"/>
    <property type="match status" value="1"/>
</dbReference>
<dbReference type="SUPFAM" id="SSF52540">
    <property type="entry name" value="P-loop containing nucleoside triphosphate hydrolases"/>
    <property type="match status" value="1"/>
</dbReference>
<dbReference type="Gene3D" id="3.40.50.300">
    <property type="entry name" value="P-loop containing nucleotide triphosphate hydrolases"/>
    <property type="match status" value="1"/>
</dbReference>
<keyword evidence="3" id="KW-0547">Nucleotide-binding</keyword>
<protein>
    <submittedName>
        <fullName evidence="11">ATP-binding cassette subfamily B protein AbcA/BmrA</fullName>
    </submittedName>
</protein>
<dbReference type="PROSITE" id="PS50893">
    <property type="entry name" value="ABC_TRANSPORTER_2"/>
    <property type="match status" value="1"/>
</dbReference>
<gene>
    <name evidence="11" type="ORF">J2T19_000841</name>
</gene>
<comment type="caution">
    <text evidence="11">The sequence shown here is derived from an EMBL/GenBank/DDBJ whole genome shotgun (WGS) entry which is preliminary data.</text>
</comment>
<dbReference type="Gene3D" id="1.20.1560.10">
    <property type="entry name" value="ABC transporter type 1, transmembrane domain"/>
    <property type="match status" value="1"/>
</dbReference>
<proteinExistence type="predicted"/>
<feature type="transmembrane region" description="Helical" evidence="8">
    <location>
        <begin position="178"/>
        <end position="197"/>
    </location>
</feature>
<evidence type="ECO:0000256" key="6">
    <source>
        <dbReference type="ARBA" id="ARBA00023136"/>
    </source>
</evidence>
<dbReference type="Pfam" id="PF00664">
    <property type="entry name" value="ABC_membrane"/>
    <property type="match status" value="1"/>
</dbReference>
<evidence type="ECO:0000256" key="7">
    <source>
        <dbReference type="SAM" id="MobiDB-lite"/>
    </source>
</evidence>
<keyword evidence="2 8" id="KW-0812">Transmembrane</keyword>
<dbReference type="InterPro" id="IPR027417">
    <property type="entry name" value="P-loop_NTPase"/>
</dbReference>
<evidence type="ECO:0000259" key="9">
    <source>
        <dbReference type="PROSITE" id="PS50893"/>
    </source>
</evidence>
<evidence type="ECO:0000259" key="10">
    <source>
        <dbReference type="PROSITE" id="PS50929"/>
    </source>
</evidence>
<keyword evidence="12" id="KW-1185">Reference proteome</keyword>
<feature type="transmembrane region" description="Helical" evidence="8">
    <location>
        <begin position="149"/>
        <end position="172"/>
    </location>
</feature>
<dbReference type="InterPro" id="IPR003439">
    <property type="entry name" value="ABC_transporter-like_ATP-bd"/>
</dbReference>
<dbReference type="GO" id="GO:0005524">
    <property type="term" value="F:ATP binding"/>
    <property type="evidence" value="ECO:0007669"/>
    <property type="project" value="UniProtKB-KW"/>
</dbReference>
<feature type="domain" description="ABC transporter" evidence="9">
    <location>
        <begin position="353"/>
        <end position="587"/>
    </location>
</feature>
<feature type="transmembrane region" description="Helical" evidence="8">
    <location>
        <begin position="268"/>
        <end position="286"/>
    </location>
</feature>
<dbReference type="InterPro" id="IPR017871">
    <property type="entry name" value="ABC_transporter-like_CS"/>
</dbReference>
<dbReference type="InterPro" id="IPR011527">
    <property type="entry name" value="ABC1_TM_dom"/>
</dbReference>
<organism evidence="11 12">
    <name type="scientific">Paenibacillus tundrae</name>
    <dbReference type="NCBI Taxonomy" id="528187"/>
    <lineage>
        <taxon>Bacteria</taxon>
        <taxon>Bacillati</taxon>
        <taxon>Bacillota</taxon>
        <taxon>Bacilli</taxon>
        <taxon>Bacillales</taxon>
        <taxon>Paenibacillaceae</taxon>
        <taxon>Paenibacillus</taxon>
    </lineage>
</organism>
<reference evidence="11 12" key="1">
    <citation type="submission" date="2023-07" db="EMBL/GenBank/DDBJ databases">
        <title>Sorghum-associated microbial communities from plants grown in Nebraska, USA.</title>
        <authorList>
            <person name="Schachtman D."/>
        </authorList>
    </citation>
    <scope>NUCLEOTIDE SEQUENCE [LARGE SCALE GENOMIC DNA]</scope>
    <source>
        <strain evidence="11 12">DS1314</strain>
    </source>
</reference>
<keyword evidence="5 8" id="KW-1133">Transmembrane helix</keyword>
<comment type="subcellular location">
    <subcellularLocation>
        <location evidence="1">Cell membrane</location>
        <topology evidence="1">Multi-pass membrane protein</topology>
    </subcellularLocation>
</comment>
<feature type="region of interest" description="Disordered" evidence="7">
    <location>
        <begin position="1"/>
        <end position="22"/>
    </location>
</feature>
<dbReference type="InterPro" id="IPR036640">
    <property type="entry name" value="ABC1_TM_sf"/>
</dbReference>
<feature type="compositionally biased region" description="Polar residues" evidence="7">
    <location>
        <begin position="1"/>
        <end position="10"/>
    </location>
</feature>
<evidence type="ECO:0000313" key="11">
    <source>
        <dbReference type="EMBL" id="MDQ0169401.1"/>
    </source>
</evidence>
<dbReference type="PROSITE" id="PS00211">
    <property type="entry name" value="ABC_TRANSPORTER_1"/>
    <property type="match status" value="1"/>
</dbReference>
<feature type="transmembrane region" description="Helical" evidence="8">
    <location>
        <begin position="78"/>
        <end position="99"/>
    </location>
</feature>
<dbReference type="Proteomes" id="UP001233836">
    <property type="component" value="Unassembled WGS sequence"/>
</dbReference>
<feature type="transmembrane region" description="Helical" evidence="8">
    <location>
        <begin position="298"/>
        <end position="318"/>
    </location>
</feature>
<dbReference type="SMART" id="SM00382">
    <property type="entry name" value="AAA"/>
    <property type="match status" value="1"/>
</dbReference>
<dbReference type="SUPFAM" id="SSF90123">
    <property type="entry name" value="ABC transporter transmembrane region"/>
    <property type="match status" value="1"/>
</dbReference>
<evidence type="ECO:0000313" key="12">
    <source>
        <dbReference type="Proteomes" id="UP001233836"/>
    </source>
</evidence>
<dbReference type="PANTHER" id="PTHR43394:SF1">
    <property type="entry name" value="ATP-BINDING CASSETTE SUB-FAMILY B MEMBER 10, MITOCHONDRIAL"/>
    <property type="match status" value="1"/>
</dbReference>
<dbReference type="InterPro" id="IPR039421">
    <property type="entry name" value="Type_1_exporter"/>
</dbReference>
<evidence type="ECO:0000256" key="2">
    <source>
        <dbReference type="ARBA" id="ARBA00022692"/>
    </source>
</evidence>
<dbReference type="InterPro" id="IPR003593">
    <property type="entry name" value="AAA+_ATPase"/>
</dbReference>
<evidence type="ECO:0000256" key="8">
    <source>
        <dbReference type="SAM" id="Phobius"/>
    </source>
</evidence>
<sequence length="591" mass="65873">MTESPTSVQAPNPLGSVQPDESGKRGIWKPFFKLLIQAKLPYFWIILSTVVGLASAQLSLLFPQYAQKITAGDISRPIIVGSILVVLGQAIFTAVRQFLANVASAKVTLSFRKLILKALIVLPIPYFDKSNAKDMISRTTDDTTKLSDLLAYGIGNILSSVYGIVGAFLILFSYDWRLAAAQVGILFVSIGIGILNGRINFKYNVKIQAKLAKLTGFISEILVNIPLVKSFVNERKEEKRGKGYIKELFKVNFIFQIFGHLFGLFNNLVRVLQTIIIILLGIYLISREIITIDIWIAFYLYAEGLLTSVSILMGNWVLVKRGQGAVRRITEITLEPMEEYNRALSFEPKNEDISFKNVSFRYAEKEIIKNMNFTIPHGKITAIVGPSGAGKSTIFNLLMRFYEPNSGEIQFGRSAINNYKLQEWRKAFGHVAQDTQLFSGTIRDNIMYGVDRTVSMQEIEKAASAACALDFIQSSEQGFDTPVGENGSKLSGGQRRRIAIARVILKNPPFLLFDEVTSSLDAESEFIVDQSLKELAVGRTTVIIAHRLSTVKDADQILVLEDGEINGIGSHEELLENNKLYKKLVELQFDA</sequence>
<evidence type="ECO:0000256" key="3">
    <source>
        <dbReference type="ARBA" id="ARBA00022741"/>
    </source>
</evidence>
<keyword evidence="4 11" id="KW-0067">ATP-binding</keyword>
<evidence type="ECO:0000256" key="4">
    <source>
        <dbReference type="ARBA" id="ARBA00022840"/>
    </source>
</evidence>